<organism evidence="1 2">
    <name type="scientific">Aureimonas glaciei</name>
    <dbReference type="NCBI Taxonomy" id="1776957"/>
    <lineage>
        <taxon>Bacteria</taxon>
        <taxon>Pseudomonadati</taxon>
        <taxon>Pseudomonadota</taxon>
        <taxon>Alphaproteobacteria</taxon>
        <taxon>Hyphomicrobiales</taxon>
        <taxon>Aurantimonadaceae</taxon>
        <taxon>Aureimonas</taxon>
    </lineage>
</organism>
<keyword evidence="2" id="KW-1185">Reference proteome</keyword>
<evidence type="ECO:0000313" key="1">
    <source>
        <dbReference type="EMBL" id="GGD24212.1"/>
    </source>
</evidence>
<reference evidence="1" key="1">
    <citation type="journal article" date="2014" name="Int. J. Syst. Evol. Microbiol.">
        <title>Complete genome sequence of Corynebacterium casei LMG S-19264T (=DSM 44701T), isolated from a smear-ripened cheese.</title>
        <authorList>
            <consortium name="US DOE Joint Genome Institute (JGI-PGF)"/>
            <person name="Walter F."/>
            <person name="Albersmeier A."/>
            <person name="Kalinowski J."/>
            <person name="Ruckert C."/>
        </authorList>
    </citation>
    <scope>NUCLEOTIDE SEQUENCE</scope>
    <source>
        <strain evidence="1">CGMCC 1.15493</strain>
    </source>
</reference>
<dbReference type="RefSeq" id="WP_188851834.1">
    <property type="nucleotide sequence ID" value="NZ_BMJJ01000006.1"/>
</dbReference>
<accession>A0A917DC66</accession>
<dbReference type="Proteomes" id="UP000613160">
    <property type="component" value="Unassembled WGS sequence"/>
</dbReference>
<reference evidence="1" key="2">
    <citation type="submission" date="2020-09" db="EMBL/GenBank/DDBJ databases">
        <authorList>
            <person name="Sun Q."/>
            <person name="Zhou Y."/>
        </authorList>
    </citation>
    <scope>NUCLEOTIDE SEQUENCE</scope>
    <source>
        <strain evidence="1">CGMCC 1.15493</strain>
    </source>
</reference>
<comment type="caution">
    <text evidence="1">The sequence shown here is derived from an EMBL/GenBank/DDBJ whole genome shotgun (WGS) entry which is preliminary data.</text>
</comment>
<gene>
    <name evidence="1" type="ORF">GCM10011335_28930</name>
</gene>
<protein>
    <submittedName>
        <fullName evidence="1">Uncharacterized protein</fullName>
    </submittedName>
</protein>
<name>A0A917DC66_9HYPH</name>
<sequence length="145" mass="16554">MSDRQDVPPTDFFVDVDSGDLGRKLGREIGRHLSEADGLYDVHWSPGSQSYSLRFAPDGPLVRFEGCCLFGIWIDNDTEIQIECENIWRDGRVDVWGHTRWVASHPVEAARHALDVYERDLALAPEDEPFVFDQMTRKINVGPRP</sequence>
<dbReference type="EMBL" id="BMJJ01000006">
    <property type="protein sequence ID" value="GGD24212.1"/>
    <property type="molecule type" value="Genomic_DNA"/>
</dbReference>
<proteinExistence type="predicted"/>
<evidence type="ECO:0000313" key="2">
    <source>
        <dbReference type="Proteomes" id="UP000613160"/>
    </source>
</evidence>
<dbReference type="AlphaFoldDB" id="A0A917DC66"/>